<dbReference type="PANTHER" id="PTHR43774:SF1">
    <property type="entry name" value="PEPTIDE METHIONINE SULFOXIDE REDUCTASE MSRA 2"/>
    <property type="match status" value="1"/>
</dbReference>
<dbReference type="EC" id="1.8.4.11" evidence="1"/>
<sequence>MLSFKTLLFLFLTAVLILSFNTSRAGKTANIKSIVLAGGCFWCIEADYEKLNGIVDVVSGYSGGHTKNPTYKKVSAGRSGHLEVVKVTYNPNVISYTEILDYFWRHIDPTRNDGQFCDKGIQYRPAIFYKNDKEKQAILKSAKQINKIKTFSEPLKVEYIQASTFYPAEEYHQDYYKKNPLRYKYYRFACNRDQRVESLWNDS</sequence>
<evidence type="ECO:0000313" key="4">
    <source>
        <dbReference type="EMBL" id="VAW67753.1"/>
    </source>
</evidence>
<dbReference type="PANTHER" id="PTHR43774">
    <property type="entry name" value="PEPTIDE METHIONINE SULFOXIDE REDUCTASE"/>
    <property type="match status" value="1"/>
</dbReference>
<gene>
    <name evidence="4" type="ORF">MNBD_GAMMA08-1767</name>
</gene>
<evidence type="ECO:0000259" key="3">
    <source>
        <dbReference type="Pfam" id="PF01625"/>
    </source>
</evidence>
<keyword evidence="2 4" id="KW-0560">Oxidoreductase</keyword>
<feature type="domain" description="Peptide methionine sulphoxide reductase MsrA" evidence="3">
    <location>
        <begin position="34"/>
        <end position="184"/>
    </location>
</feature>
<dbReference type="EMBL" id="UOFH01000405">
    <property type="protein sequence ID" value="VAW67753.1"/>
    <property type="molecule type" value="Genomic_DNA"/>
</dbReference>
<dbReference type="GO" id="GO:0008113">
    <property type="term" value="F:peptide-methionine (S)-S-oxide reductase activity"/>
    <property type="evidence" value="ECO:0007669"/>
    <property type="project" value="UniProtKB-EC"/>
</dbReference>
<dbReference type="Pfam" id="PF01625">
    <property type="entry name" value="PMSR"/>
    <property type="match status" value="1"/>
</dbReference>
<accession>A0A3B0XUB0</accession>
<dbReference type="HAMAP" id="MF_01401">
    <property type="entry name" value="MsrA"/>
    <property type="match status" value="1"/>
</dbReference>
<protein>
    <recommendedName>
        <fullName evidence="1">peptide-methionine (S)-S-oxide reductase</fullName>
        <ecNumber evidence="1">1.8.4.11</ecNumber>
    </recommendedName>
</protein>
<organism evidence="4">
    <name type="scientific">hydrothermal vent metagenome</name>
    <dbReference type="NCBI Taxonomy" id="652676"/>
    <lineage>
        <taxon>unclassified sequences</taxon>
        <taxon>metagenomes</taxon>
        <taxon>ecological metagenomes</taxon>
    </lineage>
</organism>
<dbReference type="InterPro" id="IPR036509">
    <property type="entry name" value="Met_Sox_Rdtase_MsrA_sf"/>
</dbReference>
<evidence type="ECO:0000256" key="2">
    <source>
        <dbReference type="ARBA" id="ARBA00023002"/>
    </source>
</evidence>
<dbReference type="NCBIfam" id="TIGR00401">
    <property type="entry name" value="msrA"/>
    <property type="match status" value="1"/>
</dbReference>
<name>A0A3B0XUB0_9ZZZZ</name>
<reference evidence="4" key="1">
    <citation type="submission" date="2018-06" db="EMBL/GenBank/DDBJ databases">
        <authorList>
            <person name="Zhirakovskaya E."/>
        </authorList>
    </citation>
    <scope>NUCLEOTIDE SEQUENCE</scope>
</reference>
<dbReference type="SUPFAM" id="SSF55068">
    <property type="entry name" value="Peptide methionine sulfoxide reductase"/>
    <property type="match status" value="1"/>
</dbReference>
<dbReference type="AlphaFoldDB" id="A0A3B0XUB0"/>
<dbReference type="Gene3D" id="3.30.1060.10">
    <property type="entry name" value="Peptide methionine sulphoxide reductase MsrA"/>
    <property type="match status" value="1"/>
</dbReference>
<evidence type="ECO:0000256" key="1">
    <source>
        <dbReference type="ARBA" id="ARBA00012502"/>
    </source>
</evidence>
<proteinExistence type="inferred from homology"/>
<dbReference type="InterPro" id="IPR002569">
    <property type="entry name" value="Met_Sox_Rdtase_MsrA_dom"/>
</dbReference>